<dbReference type="RefSeq" id="WP_119761101.1">
    <property type="nucleotide sequence ID" value="NZ_QYUJ01000009.1"/>
</dbReference>
<dbReference type="InterPro" id="IPR035905">
    <property type="entry name" value="Barstar-like_sf"/>
</dbReference>
<keyword evidence="4" id="KW-1185">Reference proteome</keyword>
<organism evidence="3 4">
    <name type="scientific">Deinococcus cavernae</name>
    <dbReference type="NCBI Taxonomy" id="2320857"/>
    <lineage>
        <taxon>Bacteria</taxon>
        <taxon>Thermotogati</taxon>
        <taxon>Deinococcota</taxon>
        <taxon>Deinococci</taxon>
        <taxon>Deinococcales</taxon>
        <taxon>Deinococcaceae</taxon>
        <taxon>Deinococcus</taxon>
    </lineage>
</organism>
<evidence type="ECO:0000259" key="2">
    <source>
        <dbReference type="Pfam" id="PF01337"/>
    </source>
</evidence>
<dbReference type="Pfam" id="PF01337">
    <property type="entry name" value="Barstar"/>
    <property type="match status" value="1"/>
</dbReference>
<dbReference type="InterPro" id="IPR000468">
    <property type="entry name" value="Barstar"/>
</dbReference>
<dbReference type="EMBL" id="QYUJ01000009">
    <property type="protein sequence ID" value="RJF74566.1"/>
    <property type="molecule type" value="Genomic_DNA"/>
</dbReference>
<dbReference type="Proteomes" id="UP000286287">
    <property type="component" value="Unassembled WGS sequence"/>
</dbReference>
<reference evidence="3 4" key="1">
    <citation type="submission" date="2018-09" db="EMBL/GenBank/DDBJ databases">
        <authorList>
            <person name="Zhu H."/>
        </authorList>
    </citation>
    <scope>NUCLEOTIDE SEQUENCE [LARGE SCALE GENOMIC DNA]</scope>
    <source>
        <strain evidence="3 4">K2S05-167</strain>
    </source>
</reference>
<evidence type="ECO:0000256" key="1">
    <source>
        <dbReference type="ARBA" id="ARBA00006845"/>
    </source>
</evidence>
<dbReference type="SUPFAM" id="SSF52038">
    <property type="entry name" value="Barstar-related"/>
    <property type="match status" value="1"/>
</dbReference>
<evidence type="ECO:0000313" key="4">
    <source>
        <dbReference type="Proteomes" id="UP000286287"/>
    </source>
</evidence>
<sequence>MDTRTKIVDCPDVRSEEDFWAAYVRDVKPESPDFGRNFDAFRDALWGGPGWPDADELRFIHTSSLAPFRDGQFIDIFREMAQGIDSVRLVFE</sequence>
<protein>
    <recommendedName>
        <fullName evidence="2">Barstar (barnase inhibitor) domain-containing protein</fullName>
    </recommendedName>
</protein>
<dbReference type="OrthoDB" id="7575400at2"/>
<feature type="domain" description="Barstar (barnase inhibitor)" evidence="2">
    <location>
        <begin position="6"/>
        <end position="81"/>
    </location>
</feature>
<evidence type="ECO:0000313" key="3">
    <source>
        <dbReference type="EMBL" id="RJF74566.1"/>
    </source>
</evidence>
<accession>A0A418VEN3</accession>
<name>A0A418VEN3_9DEIO</name>
<comment type="similarity">
    <text evidence="1">Belongs to the barstar family.</text>
</comment>
<proteinExistence type="inferred from homology"/>
<comment type="caution">
    <text evidence="3">The sequence shown here is derived from an EMBL/GenBank/DDBJ whole genome shotgun (WGS) entry which is preliminary data.</text>
</comment>
<dbReference type="Gene3D" id="3.30.370.10">
    <property type="entry name" value="Barstar-like"/>
    <property type="match status" value="1"/>
</dbReference>
<gene>
    <name evidence="3" type="ORF">D3875_03230</name>
</gene>
<dbReference type="AlphaFoldDB" id="A0A418VEN3"/>